<evidence type="ECO:0000313" key="2">
    <source>
        <dbReference type="EMBL" id="EST46321.1"/>
    </source>
</evidence>
<feature type="domain" description="Sm" evidence="1">
    <location>
        <begin position="2"/>
        <end position="70"/>
    </location>
</feature>
<dbReference type="InterPro" id="IPR010920">
    <property type="entry name" value="LSM_dom_sf"/>
</dbReference>
<evidence type="ECO:0000259" key="1">
    <source>
        <dbReference type="SMART" id="SM00651"/>
    </source>
</evidence>
<sequence length="76" mass="8931">MLFDNLLIENRIATVQLKSGMYFTGNLIGADTYMNIRLNNLTFQKHEDYGYLSNLKEIFIRGDKIKFITFENKDMS</sequence>
<dbReference type="Gene3D" id="2.30.30.100">
    <property type="match status" value="1"/>
</dbReference>
<gene>
    <name evidence="2" type="ORF">SS50377_13632</name>
    <name evidence="3" type="ORF">SS50377_26115</name>
</gene>
<name>V6LRJ8_9EUKA</name>
<organism evidence="2">
    <name type="scientific">Spironucleus salmonicida</name>
    <dbReference type="NCBI Taxonomy" id="348837"/>
    <lineage>
        <taxon>Eukaryota</taxon>
        <taxon>Metamonada</taxon>
        <taxon>Diplomonadida</taxon>
        <taxon>Hexamitidae</taxon>
        <taxon>Hexamitinae</taxon>
        <taxon>Spironucleus</taxon>
    </lineage>
</organism>
<accession>V6LRJ8</accession>
<dbReference type="InterPro" id="IPR001163">
    <property type="entry name" value="Sm_dom_euk/arc"/>
</dbReference>
<dbReference type="EMBL" id="KI546077">
    <property type="protein sequence ID" value="EST46321.1"/>
    <property type="molecule type" value="Genomic_DNA"/>
</dbReference>
<dbReference type="SMART" id="SM00651">
    <property type="entry name" value="Sm"/>
    <property type="match status" value="1"/>
</dbReference>
<keyword evidence="4" id="KW-1185">Reference proteome</keyword>
<dbReference type="OrthoDB" id="10256176at2759"/>
<protein>
    <submittedName>
        <fullName evidence="2">LSM domain-containing protein</fullName>
    </submittedName>
</protein>
<evidence type="ECO:0000313" key="3">
    <source>
        <dbReference type="EMBL" id="KAH0571915.1"/>
    </source>
</evidence>
<proteinExistence type="predicted"/>
<dbReference type="SUPFAM" id="SSF50182">
    <property type="entry name" value="Sm-like ribonucleoproteins"/>
    <property type="match status" value="1"/>
</dbReference>
<dbReference type="Proteomes" id="UP000018208">
    <property type="component" value="Unassembled WGS sequence"/>
</dbReference>
<dbReference type="Pfam" id="PF01423">
    <property type="entry name" value="LSM"/>
    <property type="match status" value="1"/>
</dbReference>
<dbReference type="EMBL" id="AUWU02000006">
    <property type="protein sequence ID" value="KAH0571915.1"/>
    <property type="molecule type" value="Genomic_DNA"/>
</dbReference>
<dbReference type="VEuPathDB" id="GiardiaDB:SS50377_26115"/>
<reference evidence="3" key="2">
    <citation type="submission" date="2020-12" db="EMBL/GenBank/DDBJ databases">
        <title>New Spironucleus salmonicida genome in near-complete chromosomes.</title>
        <authorList>
            <person name="Xu F."/>
            <person name="Kurt Z."/>
            <person name="Jimenez-Gonzalez A."/>
            <person name="Astvaldsson A."/>
            <person name="Andersson J.O."/>
            <person name="Svard S.G."/>
        </authorList>
    </citation>
    <scope>NUCLEOTIDE SEQUENCE</scope>
    <source>
        <strain evidence="3">ATCC 50377</strain>
    </source>
</reference>
<dbReference type="AlphaFoldDB" id="V6LRJ8"/>
<reference evidence="2 3" key="1">
    <citation type="journal article" date="2014" name="PLoS Genet.">
        <title>The Genome of Spironucleus salmonicida Highlights a Fish Pathogen Adapted to Fluctuating Environments.</title>
        <authorList>
            <person name="Xu F."/>
            <person name="Jerlstrom-Hultqvist J."/>
            <person name="Einarsson E."/>
            <person name="Astvaldsson A."/>
            <person name="Svard S.G."/>
            <person name="Andersson J.O."/>
        </authorList>
    </citation>
    <scope>NUCLEOTIDE SEQUENCE</scope>
    <source>
        <strain evidence="3">ATCC 50377</strain>
    </source>
</reference>
<evidence type="ECO:0000313" key="4">
    <source>
        <dbReference type="Proteomes" id="UP000018208"/>
    </source>
</evidence>